<evidence type="ECO:0000313" key="3">
    <source>
        <dbReference type="Proteomes" id="UP000277582"/>
    </source>
</evidence>
<proteinExistence type="predicted"/>
<dbReference type="AlphaFoldDB" id="A0A429GH89"/>
<reference evidence="2 4" key="2">
    <citation type="journal article" date="2019" name="Nat. Microbiol.">
        <title>Wide diversity of methane and short-chain alkane metabolisms in uncultured archaea.</title>
        <authorList>
            <person name="Borrel G."/>
            <person name="Adam P.S."/>
            <person name="McKay L.J."/>
            <person name="Chen L.X."/>
            <person name="Sierra-Garcia I.N."/>
            <person name="Sieber C.M."/>
            <person name="Letourneur Q."/>
            <person name="Ghozlane A."/>
            <person name="Andersen G.L."/>
            <person name="Li W.J."/>
            <person name="Hallam S.J."/>
            <person name="Muyzer G."/>
            <person name="de Oliveira V.M."/>
            <person name="Inskeep W.P."/>
            <person name="Banfield J.F."/>
            <person name="Gribaldo S."/>
        </authorList>
    </citation>
    <scope>NUCLEOTIDE SEQUENCE [LARGE SCALE GENOMIC DNA]</scope>
    <source>
        <strain evidence="2">NM4</strain>
    </source>
</reference>
<evidence type="ECO:0000313" key="1">
    <source>
        <dbReference type="EMBL" id="RSN73261.1"/>
    </source>
</evidence>
<keyword evidence="3" id="KW-1185">Reference proteome</keyword>
<protein>
    <submittedName>
        <fullName evidence="1">LOG family protein</fullName>
    </submittedName>
</protein>
<accession>A0A429GH89</accession>
<comment type="caution">
    <text evidence="1">The sequence shown here is derived from an EMBL/GenBank/DDBJ whole genome shotgun (WGS) entry which is preliminary data.</text>
</comment>
<sequence>MKFHVGVAAHGSGSDPERARRFVEALPSDVRILLGGYWGLMRDVAEAARRRGLQVIFFLPHDPLERVPEDDNFIKIDTGLDYKGRSVILVRSSDVLAVLGGEVGTVIEALMAYSYGKPVFILRNTGRTTDKLEKAFPDAFDERKTGPVFYADTPEELAAKIVLWRGGIRSLNFV</sequence>
<dbReference type="EMBL" id="RCOS01000125">
    <property type="protein sequence ID" value="RSN73261.1"/>
    <property type="molecule type" value="Genomic_DNA"/>
</dbReference>
<dbReference type="InterPro" id="IPR041164">
    <property type="entry name" value="LDcluster4"/>
</dbReference>
<reference evidence="1 3" key="1">
    <citation type="submission" date="2018-10" db="EMBL/GenBank/DDBJ databases">
        <title>Co-occurring genomic capacity for anaerobic methane metabolism and dissimilatory sulfite reduction discovered in the Korarchaeota.</title>
        <authorList>
            <person name="Mckay L.J."/>
            <person name="Dlakic M."/>
            <person name="Fields M.W."/>
            <person name="Delmont T.O."/>
            <person name="Eren A.M."/>
            <person name="Jay Z.J."/>
            <person name="Klingelsmith K.B."/>
            <person name="Rusch D.B."/>
            <person name="Inskeep W.P."/>
        </authorList>
    </citation>
    <scope>NUCLEOTIDE SEQUENCE [LARGE SCALE GENOMIC DNA]</scope>
    <source>
        <strain evidence="1 3">MDKW</strain>
    </source>
</reference>
<dbReference type="RefSeq" id="WP_125672029.1">
    <property type="nucleotide sequence ID" value="NZ_RCOS01000125.1"/>
</dbReference>
<evidence type="ECO:0000313" key="4">
    <source>
        <dbReference type="Proteomes" id="UP000316217"/>
    </source>
</evidence>
<dbReference type="Pfam" id="PF18306">
    <property type="entry name" value="LDcluster4"/>
    <property type="match status" value="1"/>
</dbReference>
<name>A0A429GH89_9CREN</name>
<dbReference type="Gene3D" id="3.40.50.450">
    <property type="match status" value="1"/>
</dbReference>
<evidence type="ECO:0000313" key="2">
    <source>
        <dbReference type="EMBL" id="RZN58540.1"/>
    </source>
</evidence>
<organism evidence="1 3">
    <name type="scientific">Candidatus Methanodesulfokora washburnensis</name>
    <dbReference type="NCBI Taxonomy" id="2478471"/>
    <lineage>
        <taxon>Archaea</taxon>
        <taxon>Thermoproteota</taxon>
        <taxon>Candidatus Korarchaeia</taxon>
        <taxon>Candidatus Korarchaeia incertae sedis</taxon>
        <taxon>Candidatus Methanodesulfokora</taxon>
    </lineage>
</organism>
<dbReference type="Proteomes" id="UP000316217">
    <property type="component" value="Unassembled WGS sequence"/>
</dbReference>
<dbReference type="SUPFAM" id="SSF102405">
    <property type="entry name" value="MCP/YpsA-like"/>
    <property type="match status" value="1"/>
</dbReference>
<dbReference type="EMBL" id="RXII01000117">
    <property type="protein sequence ID" value="RZN58540.1"/>
    <property type="molecule type" value="Genomic_DNA"/>
</dbReference>
<gene>
    <name evidence="1" type="ORF">D6D85_11095</name>
    <name evidence="2" type="ORF">EF810_07400</name>
</gene>
<dbReference type="OrthoDB" id="9570at2157"/>
<dbReference type="Proteomes" id="UP000277582">
    <property type="component" value="Unassembled WGS sequence"/>
</dbReference>